<dbReference type="Proteomes" id="UP000298277">
    <property type="component" value="Unassembled WGS sequence"/>
</dbReference>
<dbReference type="PANTHER" id="PTHR42760">
    <property type="entry name" value="SHORT-CHAIN DEHYDROGENASES/REDUCTASES FAMILY MEMBER"/>
    <property type="match status" value="1"/>
</dbReference>
<dbReference type="GO" id="GO:0016616">
    <property type="term" value="F:oxidoreductase activity, acting on the CH-OH group of donors, NAD or NADP as acceptor"/>
    <property type="evidence" value="ECO:0007669"/>
    <property type="project" value="TreeGrafter"/>
</dbReference>
<dbReference type="InterPro" id="IPR020904">
    <property type="entry name" value="Sc_DH/Rdtase_CS"/>
</dbReference>
<dbReference type="PROSITE" id="PS00061">
    <property type="entry name" value="ADH_SHORT"/>
    <property type="match status" value="1"/>
</dbReference>
<dbReference type="OrthoDB" id="9803333at2"/>
<dbReference type="PRINTS" id="PR00081">
    <property type="entry name" value="GDHRDH"/>
</dbReference>
<reference evidence="2" key="1">
    <citation type="journal article" date="2019" name="PLoS Negl. Trop. Dis.">
        <title>Revisiting the worldwide diversity of Leptospira species in the environment.</title>
        <authorList>
            <person name="Vincent A.T."/>
            <person name="Schiettekatte O."/>
            <person name="Bourhy P."/>
            <person name="Veyrier F.J."/>
            <person name="Picardeau M."/>
        </authorList>
    </citation>
    <scope>NUCLEOTIDE SEQUENCE [LARGE SCALE GENOMIC DNA]</scope>
    <source>
        <strain evidence="2">201800299</strain>
    </source>
</reference>
<evidence type="ECO:0000313" key="2">
    <source>
        <dbReference type="EMBL" id="TGK27578.1"/>
    </source>
</evidence>
<accession>A0A5F1Z0Q1</accession>
<dbReference type="InterPro" id="IPR036291">
    <property type="entry name" value="NAD(P)-bd_dom_sf"/>
</dbReference>
<comment type="similarity">
    <text evidence="1">Belongs to the short-chain dehydrogenases/reductases (SDR) family.</text>
</comment>
<evidence type="ECO:0000313" key="3">
    <source>
        <dbReference type="Proteomes" id="UP000298277"/>
    </source>
</evidence>
<dbReference type="GO" id="GO:0030497">
    <property type="term" value="P:fatty acid elongation"/>
    <property type="evidence" value="ECO:0007669"/>
    <property type="project" value="TreeGrafter"/>
</dbReference>
<dbReference type="PANTHER" id="PTHR42760:SF40">
    <property type="entry name" value="3-OXOACYL-[ACYL-CARRIER-PROTEIN] REDUCTASE, CHLOROPLASTIC"/>
    <property type="match status" value="1"/>
</dbReference>
<comment type="caution">
    <text evidence="2">The sequence shown here is derived from an EMBL/GenBank/DDBJ whole genome shotgun (WGS) entry which is preliminary data.</text>
</comment>
<sequence>MRNKRILVPLSVISEIGTGPKRKKQVIEIPKKINPMKNVLLTGGSGGLGRALVVSLIGEGYAVTNLDVQEPKIVLPGERFLRTDLTKDDSISESMQNWKRQCVTEDMQVPVSFVHCAGYGGPYHTILSVSEEEWDRIFSVNLRSAFRIVKEVLPEFQKRSFGRILMIASSLSIKGSANSVAYSASKHALVGFVKSLAHEWGEYGITVNAISPGYMETSMGIQEDQVNDHRKKIIDMTPSKKIASPEEIARVARFLLEEESNYINGSNWTIDGGITAI</sequence>
<dbReference type="EMBL" id="RQFA01000088">
    <property type="protein sequence ID" value="TGK27578.1"/>
    <property type="molecule type" value="Genomic_DNA"/>
</dbReference>
<organism evidence="2 3">
    <name type="scientific">Leptospira gomenensis</name>
    <dbReference type="NCBI Taxonomy" id="2484974"/>
    <lineage>
        <taxon>Bacteria</taxon>
        <taxon>Pseudomonadati</taxon>
        <taxon>Spirochaetota</taxon>
        <taxon>Spirochaetia</taxon>
        <taxon>Leptospirales</taxon>
        <taxon>Leptospiraceae</taxon>
        <taxon>Leptospira</taxon>
    </lineage>
</organism>
<dbReference type="FunFam" id="3.40.50.720:FF:000084">
    <property type="entry name" value="Short-chain dehydrogenase reductase"/>
    <property type="match status" value="1"/>
</dbReference>
<evidence type="ECO:0000256" key="1">
    <source>
        <dbReference type="ARBA" id="ARBA00006484"/>
    </source>
</evidence>
<gene>
    <name evidence="2" type="ORF">EHQ17_19630</name>
</gene>
<proteinExistence type="inferred from homology"/>
<name>A0A5F1Z0Q1_9LEPT</name>
<protein>
    <submittedName>
        <fullName evidence="2">SDR family oxidoreductase</fullName>
    </submittedName>
</protein>
<dbReference type="Pfam" id="PF13561">
    <property type="entry name" value="adh_short_C2"/>
    <property type="match status" value="1"/>
</dbReference>
<dbReference type="Gene3D" id="3.40.50.720">
    <property type="entry name" value="NAD(P)-binding Rossmann-like Domain"/>
    <property type="match status" value="1"/>
</dbReference>
<dbReference type="AlphaFoldDB" id="A0A5F1Z0Q1"/>
<keyword evidence="3" id="KW-1185">Reference proteome</keyword>
<dbReference type="SUPFAM" id="SSF51735">
    <property type="entry name" value="NAD(P)-binding Rossmann-fold domains"/>
    <property type="match status" value="1"/>
</dbReference>
<dbReference type="InterPro" id="IPR002347">
    <property type="entry name" value="SDR_fam"/>
</dbReference>
<dbReference type="CDD" id="cd05233">
    <property type="entry name" value="SDR_c"/>
    <property type="match status" value="1"/>
</dbReference>